<evidence type="ECO:0000256" key="1">
    <source>
        <dbReference type="ARBA" id="ARBA00000971"/>
    </source>
</evidence>
<name>A0A382MYU7_9ZZZZ</name>
<dbReference type="GO" id="GO:0003755">
    <property type="term" value="F:peptidyl-prolyl cis-trans isomerase activity"/>
    <property type="evidence" value="ECO:0007669"/>
    <property type="project" value="UniProtKB-KW"/>
</dbReference>
<dbReference type="InterPro" id="IPR036944">
    <property type="entry name" value="PPIase_FKBP_N_sf"/>
</dbReference>
<dbReference type="PANTHER" id="PTHR43811:SF19">
    <property type="entry name" value="39 KDA FK506-BINDING NUCLEAR PROTEIN"/>
    <property type="match status" value="1"/>
</dbReference>
<comment type="catalytic activity">
    <reaction evidence="1">
        <text>[protein]-peptidylproline (omega=180) = [protein]-peptidylproline (omega=0)</text>
        <dbReference type="Rhea" id="RHEA:16237"/>
        <dbReference type="Rhea" id="RHEA-COMP:10747"/>
        <dbReference type="Rhea" id="RHEA-COMP:10748"/>
        <dbReference type="ChEBI" id="CHEBI:83833"/>
        <dbReference type="ChEBI" id="CHEBI:83834"/>
        <dbReference type="EC" id="5.2.1.8"/>
    </reaction>
</comment>
<dbReference type="FunFam" id="3.10.50.40:FF:000006">
    <property type="entry name" value="Peptidyl-prolyl cis-trans isomerase"/>
    <property type="match status" value="1"/>
</dbReference>
<dbReference type="Pfam" id="PF01346">
    <property type="entry name" value="FKBP_N"/>
    <property type="match status" value="1"/>
</dbReference>
<dbReference type="InterPro" id="IPR046357">
    <property type="entry name" value="PPIase_dom_sf"/>
</dbReference>
<protein>
    <recommendedName>
        <fullName evidence="2">peptidylprolyl isomerase</fullName>
        <ecNumber evidence="2">5.2.1.8</ecNumber>
    </recommendedName>
</protein>
<evidence type="ECO:0000256" key="3">
    <source>
        <dbReference type="ARBA" id="ARBA00023110"/>
    </source>
</evidence>
<dbReference type="AlphaFoldDB" id="A0A382MYU7"/>
<keyword evidence="3" id="KW-0697">Rotamase</keyword>
<dbReference type="Gene3D" id="3.10.50.40">
    <property type="match status" value="1"/>
</dbReference>
<gene>
    <name evidence="6" type="ORF">METZ01_LOCUS306544</name>
</gene>
<dbReference type="PROSITE" id="PS51257">
    <property type="entry name" value="PROKAR_LIPOPROTEIN"/>
    <property type="match status" value="1"/>
</dbReference>
<dbReference type="EC" id="5.2.1.8" evidence="2"/>
<dbReference type="SUPFAM" id="SSF54534">
    <property type="entry name" value="FKBP-like"/>
    <property type="match status" value="1"/>
</dbReference>
<keyword evidence="4" id="KW-0413">Isomerase</keyword>
<dbReference type="GO" id="GO:0006457">
    <property type="term" value="P:protein folding"/>
    <property type="evidence" value="ECO:0007669"/>
    <property type="project" value="InterPro"/>
</dbReference>
<accession>A0A382MYU7</accession>
<dbReference type="EMBL" id="UINC01096642">
    <property type="protein sequence ID" value="SVC53690.1"/>
    <property type="molecule type" value="Genomic_DNA"/>
</dbReference>
<evidence type="ECO:0000313" key="6">
    <source>
        <dbReference type="EMBL" id="SVC53690.1"/>
    </source>
</evidence>
<sequence length="234" mass="26122">MKNVMISFILLSMIGCGSESKKKSVSTLSTFKDSTSYALGADLGENLRRQNVDIDYDVFMAGLTDGIEIPELVKMDQKQRRAVMSSLQKNIREKAKAEGNINIKVADEFLAKNKKENPDVKETPTGLQYRVIREGSGDTPKKTDKVKVHYAGRLMDGSEFDSSIERGEPAEFGLNQVIKGWTEGLQLMKVGSKYEFFIHPNIAYGSRPRPKIPANSLLIFEVELLGIVEKGKEK</sequence>
<evidence type="ECO:0000256" key="2">
    <source>
        <dbReference type="ARBA" id="ARBA00013194"/>
    </source>
</evidence>
<proteinExistence type="predicted"/>
<dbReference type="PANTHER" id="PTHR43811">
    <property type="entry name" value="FKBP-TYPE PEPTIDYL-PROLYL CIS-TRANS ISOMERASE FKPA"/>
    <property type="match status" value="1"/>
</dbReference>
<dbReference type="InterPro" id="IPR001179">
    <property type="entry name" value="PPIase_FKBP_dom"/>
</dbReference>
<reference evidence="6" key="1">
    <citation type="submission" date="2018-05" db="EMBL/GenBank/DDBJ databases">
        <authorList>
            <person name="Lanie J.A."/>
            <person name="Ng W.-L."/>
            <person name="Kazmierczak K.M."/>
            <person name="Andrzejewski T.M."/>
            <person name="Davidsen T.M."/>
            <person name="Wayne K.J."/>
            <person name="Tettelin H."/>
            <person name="Glass J.I."/>
            <person name="Rusch D."/>
            <person name="Podicherti R."/>
            <person name="Tsui H.-C.T."/>
            <person name="Winkler M.E."/>
        </authorList>
    </citation>
    <scope>NUCLEOTIDE SEQUENCE</scope>
</reference>
<dbReference type="Gene3D" id="1.10.287.460">
    <property type="entry name" value="Peptidyl-prolyl cis-trans isomerase, FKBP-type, N-terminal domain"/>
    <property type="match status" value="1"/>
</dbReference>
<dbReference type="Pfam" id="PF00254">
    <property type="entry name" value="FKBP_C"/>
    <property type="match status" value="1"/>
</dbReference>
<organism evidence="6">
    <name type="scientific">marine metagenome</name>
    <dbReference type="NCBI Taxonomy" id="408172"/>
    <lineage>
        <taxon>unclassified sequences</taxon>
        <taxon>metagenomes</taxon>
        <taxon>ecological metagenomes</taxon>
    </lineage>
</organism>
<feature type="domain" description="PPIase FKBP-type" evidence="5">
    <location>
        <begin position="143"/>
        <end position="228"/>
    </location>
</feature>
<evidence type="ECO:0000259" key="5">
    <source>
        <dbReference type="PROSITE" id="PS50059"/>
    </source>
</evidence>
<evidence type="ECO:0000256" key="4">
    <source>
        <dbReference type="ARBA" id="ARBA00023235"/>
    </source>
</evidence>
<dbReference type="InterPro" id="IPR000774">
    <property type="entry name" value="PPIase_FKBP_N"/>
</dbReference>
<dbReference type="PROSITE" id="PS50059">
    <property type="entry name" value="FKBP_PPIASE"/>
    <property type="match status" value="1"/>
</dbReference>